<gene>
    <name evidence="8" type="ORF">RGCCGE502_33286</name>
</gene>
<comment type="similarity">
    <text evidence="2">Belongs to the methyl-accepting chemotaxis (MCP) protein family.</text>
</comment>
<dbReference type="PROSITE" id="PS50885">
    <property type="entry name" value="HAMP"/>
    <property type="match status" value="2"/>
</dbReference>
<dbReference type="PANTHER" id="PTHR43531">
    <property type="entry name" value="PROTEIN ICFG"/>
    <property type="match status" value="1"/>
</dbReference>
<name>S3H4W0_9HYPH</name>
<dbReference type="InterPro" id="IPR004089">
    <property type="entry name" value="MCPsignal_dom"/>
</dbReference>
<feature type="domain" description="Methyl-accepting transducer" evidence="6">
    <location>
        <begin position="209"/>
        <end position="438"/>
    </location>
</feature>
<dbReference type="PROSITE" id="PS50111">
    <property type="entry name" value="CHEMOTAXIS_TRANSDUC_2"/>
    <property type="match status" value="1"/>
</dbReference>
<evidence type="ECO:0000256" key="4">
    <source>
        <dbReference type="SAM" id="MobiDB-lite"/>
    </source>
</evidence>
<dbReference type="HOGENOM" id="CLU_000445_107_20_5"/>
<dbReference type="GO" id="GO:0006935">
    <property type="term" value="P:chemotaxis"/>
    <property type="evidence" value="ECO:0007669"/>
    <property type="project" value="UniProtKB-KW"/>
</dbReference>
<dbReference type="Pfam" id="PF00672">
    <property type="entry name" value="HAMP"/>
    <property type="match status" value="1"/>
</dbReference>
<evidence type="ECO:0000256" key="2">
    <source>
        <dbReference type="ARBA" id="ARBA00029447"/>
    </source>
</evidence>
<feature type="region of interest" description="Disordered" evidence="4">
    <location>
        <begin position="463"/>
        <end position="483"/>
    </location>
</feature>
<feature type="domain" description="HAMP" evidence="7">
    <location>
        <begin position="72"/>
        <end position="125"/>
    </location>
</feature>
<comment type="caution">
    <text evidence="8">The sequence shown here is derived from an EMBL/GenBank/DDBJ whole genome shotgun (WGS) entry which is preliminary data.</text>
</comment>
<evidence type="ECO:0000259" key="6">
    <source>
        <dbReference type="PROSITE" id="PS50111"/>
    </source>
</evidence>
<evidence type="ECO:0000313" key="9">
    <source>
        <dbReference type="Proteomes" id="UP000014411"/>
    </source>
</evidence>
<organism evidence="8 9">
    <name type="scientific">Rhizobium grahamii CCGE 502</name>
    <dbReference type="NCBI Taxonomy" id="990285"/>
    <lineage>
        <taxon>Bacteria</taxon>
        <taxon>Pseudomonadati</taxon>
        <taxon>Pseudomonadota</taxon>
        <taxon>Alphaproteobacteria</taxon>
        <taxon>Hyphomicrobiales</taxon>
        <taxon>Rhizobiaceae</taxon>
        <taxon>Rhizobium/Agrobacterium group</taxon>
        <taxon>Rhizobium</taxon>
    </lineage>
</organism>
<evidence type="ECO:0000256" key="1">
    <source>
        <dbReference type="ARBA" id="ARBA00022500"/>
    </source>
</evidence>
<keyword evidence="5" id="KW-0812">Transmembrane</keyword>
<dbReference type="CDD" id="cd11386">
    <property type="entry name" value="MCP_signal"/>
    <property type="match status" value="1"/>
</dbReference>
<evidence type="ECO:0000256" key="5">
    <source>
        <dbReference type="SAM" id="Phobius"/>
    </source>
</evidence>
<feature type="transmembrane region" description="Helical" evidence="5">
    <location>
        <begin position="48"/>
        <end position="71"/>
    </location>
</feature>
<dbReference type="Gene3D" id="1.10.8.500">
    <property type="entry name" value="HAMP domain in histidine kinase"/>
    <property type="match status" value="1"/>
</dbReference>
<keyword evidence="9" id="KW-1185">Reference proteome</keyword>
<dbReference type="PANTHER" id="PTHR43531:SF11">
    <property type="entry name" value="METHYL-ACCEPTING CHEMOTAXIS PROTEIN 3"/>
    <property type="match status" value="1"/>
</dbReference>
<dbReference type="InterPro" id="IPR004090">
    <property type="entry name" value="Chemotax_Me-accpt_rcpt"/>
</dbReference>
<keyword evidence="8" id="KW-0675">Receptor</keyword>
<accession>S3H4W0</accession>
<keyword evidence="3" id="KW-0807">Transducer</keyword>
<dbReference type="Proteomes" id="UP000014411">
    <property type="component" value="Unassembled WGS sequence"/>
</dbReference>
<keyword evidence="8" id="KW-0614">Plasmid</keyword>
<evidence type="ECO:0000256" key="3">
    <source>
        <dbReference type="PROSITE-ProRule" id="PRU00284"/>
    </source>
</evidence>
<dbReference type="SMART" id="SM00283">
    <property type="entry name" value="MA"/>
    <property type="match status" value="1"/>
</dbReference>
<evidence type="ECO:0000313" key="8">
    <source>
        <dbReference type="EMBL" id="EPE93774.1"/>
    </source>
</evidence>
<dbReference type="AlphaFoldDB" id="S3H4W0"/>
<sequence length="483" mass="51469">MSNFRISSKLILLTTGLVIAFAKAFDPWQLVLGTGAYLDDIDEKINQVYIQALGIVAAVLIISLIGALAVVRGITRPLTHIHSSLSAVSNDDVSIAIPHTNLPNEIGMMARATKILQDKVRDRLTMEQREADQQRLIEQERSEASRIQEEEAAGQAHVVKQLSQALAALSEGDLTVRCSDLGSRYDVLRANFNAAISRLLQAMQAVARNAGAITAGSEQIRSASDELSKRTEQQAASVEETAAALDEITTTVAQTSRRAEEAGRLVRRTRENAEVSGTVVGRAIEAMSKIEASSAEISGIIGVIDEIAFQTNLLALNAGGEAARAGDAGKGFAVVAQEVRELAQRSAKAAQQINQLIAISNVHVQTGVALVGETGSALSTIVSQVKEVSDNVEAIVEAAKEQSLGIAEINQAINVVDRGTQQNAAMVEDPLQPPTVLQPKRLHCSSCWPSSTSVAARYLTSRPRWPPPANAHGPLPSMSMEAC</sequence>
<dbReference type="PRINTS" id="PR00260">
    <property type="entry name" value="CHEMTRNSDUCR"/>
</dbReference>
<feature type="domain" description="HAMP" evidence="7">
    <location>
        <begin position="153"/>
        <end position="204"/>
    </location>
</feature>
<dbReference type="GO" id="GO:0016020">
    <property type="term" value="C:membrane"/>
    <property type="evidence" value="ECO:0007669"/>
    <property type="project" value="InterPro"/>
</dbReference>
<dbReference type="InterPro" id="IPR051310">
    <property type="entry name" value="MCP_chemotaxis"/>
</dbReference>
<proteinExistence type="inferred from homology"/>
<dbReference type="InterPro" id="IPR003660">
    <property type="entry name" value="HAMP_dom"/>
</dbReference>
<dbReference type="Pfam" id="PF00015">
    <property type="entry name" value="MCPsignal"/>
    <property type="match status" value="1"/>
</dbReference>
<geneLocation type="plasmid" evidence="8">
    <name>pRg502a</name>
</geneLocation>
<dbReference type="Gene3D" id="3.30.450.20">
    <property type="entry name" value="PAS domain"/>
    <property type="match status" value="1"/>
</dbReference>
<reference evidence="8 9" key="1">
    <citation type="journal article" date="2012" name="J. Bacteriol.">
        <title>Genome sequence of Rhizobium grahamii CCGE502, a broad-host-range symbiont with low nodulation competitiveness in Phaseolus vulgaris.</title>
        <authorList>
            <person name="Althabegoiti M.J."/>
            <person name="Lozano L."/>
            <person name="Torres-Tejerizo G."/>
            <person name="Ormeno-Orrillo E."/>
            <person name="Rogel M.A."/>
            <person name="Gonzalez V."/>
            <person name="Martinez-Romero E."/>
        </authorList>
    </citation>
    <scope>NUCLEOTIDE SEQUENCE [LARGE SCALE GENOMIC DNA]</scope>
    <source>
        <strain evidence="8 9">CCGE 502</strain>
        <plasmid evidence="8">pRg502a</plasmid>
    </source>
</reference>
<protein>
    <submittedName>
        <fullName evidence="8">Methyl-accepting chemotaxis chemoreceptor</fullName>
    </submittedName>
</protein>
<dbReference type="EMBL" id="AEYE02000038">
    <property type="protein sequence ID" value="EPE93774.1"/>
    <property type="molecule type" value="Genomic_DNA"/>
</dbReference>
<keyword evidence="5" id="KW-1133">Transmembrane helix</keyword>
<dbReference type="GO" id="GO:0004888">
    <property type="term" value="F:transmembrane signaling receptor activity"/>
    <property type="evidence" value="ECO:0007669"/>
    <property type="project" value="InterPro"/>
</dbReference>
<dbReference type="Gene3D" id="1.10.287.950">
    <property type="entry name" value="Methyl-accepting chemotaxis protein"/>
    <property type="match status" value="1"/>
</dbReference>
<keyword evidence="1" id="KW-0145">Chemotaxis</keyword>
<evidence type="ECO:0000259" key="7">
    <source>
        <dbReference type="PROSITE" id="PS50885"/>
    </source>
</evidence>
<dbReference type="GO" id="GO:0007165">
    <property type="term" value="P:signal transduction"/>
    <property type="evidence" value="ECO:0007669"/>
    <property type="project" value="UniProtKB-KW"/>
</dbReference>
<dbReference type="SMART" id="SM00304">
    <property type="entry name" value="HAMP"/>
    <property type="match status" value="2"/>
</dbReference>
<dbReference type="SUPFAM" id="SSF58104">
    <property type="entry name" value="Methyl-accepting chemotaxis protein (MCP) signaling domain"/>
    <property type="match status" value="1"/>
</dbReference>
<keyword evidence="5" id="KW-0472">Membrane</keyword>